<proteinExistence type="predicted"/>
<dbReference type="EMBL" id="JBHZQA010000002">
    <property type="protein sequence ID" value="MFE3847258.1"/>
    <property type="molecule type" value="Genomic_DNA"/>
</dbReference>
<protein>
    <submittedName>
        <fullName evidence="1">Uncharacterized protein</fullName>
    </submittedName>
</protein>
<keyword evidence="2" id="KW-1185">Reference proteome</keyword>
<reference evidence="1 2" key="1">
    <citation type="submission" date="2024-06" db="EMBL/GenBank/DDBJ databases">
        <title>Flavobacterium spp. isolated from glacier.</title>
        <authorList>
            <person name="Han D."/>
        </authorList>
    </citation>
    <scope>NUCLEOTIDE SEQUENCE [LARGE SCALE GENOMIC DNA]</scope>
    <source>
        <strain evidence="1 2">LB3P45</strain>
    </source>
</reference>
<dbReference type="Proteomes" id="UP001600039">
    <property type="component" value="Unassembled WGS sequence"/>
</dbReference>
<name>A0ABW6HKI3_9FLAO</name>
<comment type="caution">
    <text evidence="1">The sequence shown here is derived from an EMBL/GenBank/DDBJ whole genome shotgun (WGS) entry which is preliminary data.</text>
</comment>
<evidence type="ECO:0000313" key="1">
    <source>
        <dbReference type="EMBL" id="MFE3847258.1"/>
    </source>
</evidence>
<accession>A0ABW6HKI3</accession>
<dbReference type="RefSeq" id="WP_379857087.1">
    <property type="nucleotide sequence ID" value="NZ_JBHZQA010000002.1"/>
</dbReference>
<gene>
    <name evidence="1" type="ORF">ACFX5D_04670</name>
</gene>
<organism evidence="1 2">
    <name type="scientific">Flavobacterium fructosi</name>
    <dbReference type="NCBI Taxonomy" id="3230416"/>
    <lineage>
        <taxon>Bacteria</taxon>
        <taxon>Pseudomonadati</taxon>
        <taxon>Bacteroidota</taxon>
        <taxon>Flavobacteriia</taxon>
        <taxon>Flavobacteriales</taxon>
        <taxon>Flavobacteriaceae</taxon>
        <taxon>Flavobacterium</taxon>
    </lineage>
</organism>
<evidence type="ECO:0000313" key="2">
    <source>
        <dbReference type="Proteomes" id="UP001600039"/>
    </source>
</evidence>
<sequence>MVAFTIPLIFDQSPVPIIAAKINFAINEAILDPFFYHALNNKKIKSLDDLDGECLEGLLNSNKNQIEIWLDRKKVQKLKVNDLIDDLLLFPLYKTEHRIKDMNECGLYALRKDIGLIGQYETYIEKFNIDNLKFQLLLVNDILLIEGVVYENEKLEITKKDTVTTQQYVYEI</sequence>